<evidence type="ECO:0008006" key="4">
    <source>
        <dbReference type="Google" id="ProtNLM"/>
    </source>
</evidence>
<dbReference type="GO" id="GO:0005634">
    <property type="term" value="C:nucleus"/>
    <property type="evidence" value="ECO:0007669"/>
    <property type="project" value="TreeGrafter"/>
</dbReference>
<gene>
    <name evidence="2" type="ORF">BDW47DRAFT_123036</name>
</gene>
<dbReference type="Proteomes" id="UP000234585">
    <property type="component" value="Unassembled WGS sequence"/>
</dbReference>
<protein>
    <recommendedName>
        <fullName evidence="4">Haloacid dehalogenase-like hydrolase</fullName>
    </recommendedName>
</protein>
<dbReference type="InterPro" id="IPR051828">
    <property type="entry name" value="HAD-like_hydrolase_domain"/>
</dbReference>
<dbReference type="RefSeq" id="XP_024674980.1">
    <property type="nucleotide sequence ID" value="XM_024815973.1"/>
</dbReference>
<dbReference type="STRING" id="41067.A0A2I2FK02"/>
<dbReference type="Gene3D" id="1.10.150.720">
    <property type="entry name" value="Haloacid dehalogenase-like hydrolase"/>
    <property type="match status" value="1"/>
</dbReference>
<dbReference type="Gene3D" id="3.40.50.1000">
    <property type="entry name" value="HAD superfamily/HAD-like"/>
    <property type="match status" value="2"/>
</dbReference>
<dbReference type="PANTHER" id="PTHR46191:SF2">
    <property type="entry name" value="HALOACID DEHALOGENASE-LIKE HYDROLASE DOMAIN-CONTAINING PROTEIN 3"/>
    <property type="match status" value="1"/>
</dbReference>
<dbReference type="InterPro" id="IPR044924">
    <property type="entry name" value="HAD-SF_hydro_IA_REG-2-like_cap"/>
</dbReference>
<evidence type="ECO:0000256" key="1">
    <source>
        <dbReference type="SAM" id="MobiDB-lite"/>
    </source>
</evidence>
<dbReference type="InterPro" id="IPR036412">
    <property type="entry name" value="HAD-like_sf"/>
</dbReference>
<dbReference type="EMBL" id="KZ559122">
    <property type="protein sequence ID" value="PLB40968.1"/>
    <property type="molecule type" value="Genomic_DNA"/>
</dbReference>
<keyword evidence="3" id="KW-1185">Reference proteome</keyword>
<dbReference type="AlphaFoldDB" id="A0A2I2FK02"/>
<dbReference type="PANTHER" id="PTHR46191">
    <property type="match status" value="1"/>
</dbReference>
<evidence type="ECO:0000313" key="2">
    <source>
        <dbReference type="EMBL" id="PLB40968.1"/>
    </source>
</evidence>
<dbReference type="SUPFAM" id="SSF56784">
    <property type="entry name" value="HAD-like"/>
    <property type="match status" value="1"/>
</dbReference>
<evidence type="ECO:0000313" key="3">
    <source>
        <dbReference type="Proteomes" id="UP000234585"/>
    </source>
</evidence>
<dbReference type="InterPro" id="IPR023214">
    <property type="entry name" value="HAD_sf"/>
</dbReference>
<sequence length="321" mass="35142">MRTLLLTLDAFNTLFHPRPSIPAQYASVAHAHGLPRTQITPERIQSAFKAAYKEASKSHPNYGRDAVLRGQYGGPRQWWEDVVRSTFTRALDNPPSHSTNLPEGLIPALLDRFASKDGYALYDDAGDFIARMRRARYGTNGSSAGLEKRGGKRLGPFDRVFVGVVSNSDDRISVVLESLGVRVGRCRADEDITSGRLPGFEERGGGLTPGEEGDEGRDNDVDLVVTSYEAGAEKPNRRIFDVARRQAGRMALAVDGGDSESADEDWTCVHVGDDLEKDYRGAIAAGWGAYYIPREGDSEAPEGVRAVRSLVDLIPALEDYK</sequence>
<proteinExistence type="predicted"/>
<dbReference type="GeneID" id="36523133"/>
<accession>A0A2I2FK02</accession>
<name>A0A2I2FK02_ASPCN</name>
<organism evidence="2 3">
    <name type="scientific">Aspergillus candidus</name>
    <dbReference type="NCBI Taxonomy" id="41067"/>
    <lineage>
        <taxon>Eukaryota</taxon>
        <taxon>Fungi</taxon>
        <taxon>Dikarya</taxon>
        <taxon>Ascomycota</taxon>
        <taxon>Pezizomycotina</taxon>
        <taxon>Eurotiomycetes</taxon>
        <taxon>Eurotiomycetidae</taxon>
        <taxon>Eurotiales</taxon>
        <taxon>Aspergillaceae</taxon>
        <taxon>Aspergillus</taxon>
        <taxon>Aspergillus subgen. Circumdati</taxon>
    </lineage>
</organism>
<reference evidence="2 3" key="1">
    <citation type="submission" date="2017-12" db="EMBL/GenBank/DDBJ databases">
        <authorList>
            <consortium name="DOE Joint Genome Institute"/>
            <person name="Haridas S."/>
            <person name="Kjaerbolling I."/>
            <person name="Vesth T.C."/>
            <person name="Frisvad J.C."/>
            <person name="Nybo J.L."/>
            <person name="Theobald S."/>
            <person name="Kuo A."/>
            <person name="Bowyer P."/>
            <person name="Matsuda Y."/>
            <person name="Mondo S."/>
            <person name="Lyhne E.K."/>
            <person name="Kogle M.E."/>
            <person name="Clum A."/>
            <person name="Lipzen A."/>
            <person name="Salamov A."/>
            <person name="Ngan C.Y."/>
            <person name="Daum C."/>
            <person name="Chiniquy J."/>
            <person name="Barry K."/>
            <person name="LaButti K."/>
            <person name="Simmons B.A."/>
            <person name="Magnuson J.K."/>
            <person name="Mortensen U.H."/>
            <person name="Larsen T.O."/>
            <person name="Grigoriev I.V."/>
            <person name="Baker S.E."/>
            <person name="Andersen M.R."/>
            <person name="Nordberg H.P."/>
            <person name="Cantor M.N."/>
            <person name="Hua S.X."/>
        </authorList>
    </citation>
    <scope>NUCLEOTIDE SEQUENCE [LARGE SCALE GENOMIC DNA]</scope>
    <source>
        <strain evidence="2 3">CBS 102.13</strain>
    </source>
</reference>
<feature type="region of interest" description="Disordered" evidence="1">
    <location>
        <begin position="194"/>
        <end position="219"/>
    </location>
</feature>
<dbReference type="OrthoDB" id="444127at2759"/>